<keyword evidence="3" id="KW-1185">Reference proteome</keyword>
<keyword evidence="1" id="KW-0732">Signal</keyword>
<name>A0A2S6GWZ3_9PSEU</name>
<accession>A0A2S6GWZ3</accession>
<evidence type="ECO:0000313" key="2">
    <source>
        <dbReference type="EMBL" id="PPK69671.1"/>
    </source>
</evidence>
<dbReference type="PROSITE" id="PS51257">
    <property type="entry name" value="PROKAR_LIPOPROTEIN"/>
    <property type="match status" value="1"/>
</dbReference>
<reference evidence="2 3" key="1">
    <citation type="submission" date="2018-02" db="EMBL/GenBank/DDBJ databases">
        <title>Genomic Encyclopedia of Archaeal and Bacterial Type Strains, Phase II (KMG-II): from individual species to whole genera.</title>
        <authorList>
            <person name="Goeker M."/>
        </authorList>
    </citation>
    <scope>NUCLEOTIDE SEQUENCE [LARGE SCALE GENOMIC DNA]</scope>
    <source>
        <strain evidence="2 3">YU 961-1</strain>
    </source>
</reference>
<evidence type="ECO:0000256" key="1">
    <source>
        <dbReference type="SAM" id="SignalP"/>
    </source>
</evidence>
<organism evidence="2 3">
    <name type="scientific">Actinokineospora auranticolor</name>
    <dbReference type="NCBI Taxonomy" id="155976"/>
    <lineage>
        <taxon>Bacteria</taxon>
        <taxon>Bacillati</taxon>
        <taxon>Actinomycetota</taxon>
        <taxon>Actinomycetes</taxon>
        <taxon>Pseudonocardiales</taxon>
        <taxon>Pseudonocardiaceae</taxon>
        <taxon>Actinokineospora</taxon>
    </lineage>
</organism>
<feature type="chain" id="PRO_5038442469" description="Lipoprotein" evidence="1">
    <location>
        <begin position="21"/>
        <end position="126"/>
    </location>
</feature>
<dbReference type="RefSeq" id="WP_374065119.1">
    <property type="nucleotide sequence ID" value="NZ_CP154825.1"/>
</dbReference>
<feature type="signal peptide" evidence="1">
    <location>
        <begin position="1"/>
        <end position="20"/>
    </location>
</feature>
<proteinExistence type="predicted"/>
<dbReference type="EMBL" id="PTIX01000003">
    <property type="protein sequence ID" value="PPK69671.1"/>
    <property type="molecule type" value="Genomic_DNA"/>
</dbReference>
<evidence type="ECO:0008006" key="4">
    <source>
        <dbReference type="Google" id="ProtNLM"/>
    </source>
</evidence>
<comment type="caution">
    <text evidence="2">The sequence shown here is derived from an EMBL/GenBank/DDBJ whole genome shotgun (WGS) entry which is preliminary data.</text>
</comment>
<dbReference type="NCBIfam" id="NF037950">
    <property type="entry name" value="spanin2_1"/>
    <property type="match status" value="1"/>
</dbReference>
<dbReference type="Proteomes" id="UP000239203">
    <property type="component" value="Unassembled WGS sequence"/>
</dbReference>
<evidence type="ECO:0000313" key="3">
    <source>
        <dbReference type="Proteomes" id="UP000239203"/>
    </source>
</evidence>
<sequence>MRSRLATTLAAAALLGGLTACDTVREATGAASNAADKTSVCLEALKLANFTPSTQDVSKTADEAKKTAEDLTALSAKTADQAVRDAINDMATKVNELTVPDVSPSSITAWAQNKLDAVNALSQACL</sequence>
<gene>
    <name evidence="2" type="ORF">CLV40_103281</name>
</gene>
<protein>
    <recommendedName>
        <fullName evidence="4">Lipoprotein</fullName>
    </recommendedName>
</protein>
<dbReference type="AlphaFoldDB" id="A0A2S6GWZ3"/>